<evidence type="ECO:0000313" key="9">
    <source>
        <dbReference type="Proteomes" id="UP000007304"/>
    </source>
</evidence>
<feature type="domain" description="G-protein coupled receptors family 2 profile 2" evidence="7">
    <location>
        <begin position="59"/>
        <end position="235"/>
    </location>
</feature>
<dbReference type="GeneID" id="20312004"/>
<feature type="transmembrane region" description="Helical" evidence="6">
    <location>
        <begin position="177"/>
        <end position="201"/>
    </location>
</feature>
<sequence>MSSLSDLRGLCPAPFLQESVFPDTGGFTPGRFCMPLPDLHNLTCCLPCPLSDWAYSDGFESRTEIANWVNVAAFILSVYLILSFAILPVKFTHRHYLSVCLTLGVVFLELAFIIPQAAKPDQCFNEITPNDMHSSGVCAVSGAFLLFGGWAIVIWVFCRALALHLQICWEVVPGDKFFYTSLAFGWGIPIVGLALTLSLTGVSFRFGNVCHINHKDALQDFWGPLLAFAALGLVLQFITIGYCVHVYMKSILDDKPTTNDSSQAPPTYSNSMRTVSARQTYRRVKRVVQLQWRGASIVLVITAEVVFFSVVFVSMDNSTQINEQLLRKATPWLNCLALAQGDKTKCLSYTKGLVKSEGVVLAVLIILGLSGFWCLMFLGRWSMTHGWIEFLRNKFPRRKEFVSADARRLSTDPRTYEMLSGAGPQLNLQTPDRVMTNPNPRTVLSPDPDTKQGYFDSAQAYISPVSSHSSPRSPSRSHNWNPRSTFAGPAEVGKETGTKTYLG</sequence>
<feature type="transmembrane region" description="Helical" evidence="6">
    <location>
        <begin position="358"/>
        <end position="378"/>
    </location>
</feature>
<organism evidence="8 9">
    <name type="scientific">Exophiala dermatitidis (strain ATCC 34100 / CBS 525.76 / NIH/UT8656)</name>
    <name type="common">Black yeast</name>
    <name type="synonym">Wangiella dermatitidis</name>
    <dbReference type="NCBI Taxonomy" id="858893"/>
    <lineage>
        <taxon>Eukaryota</taxon>
        <taxon>Fungi</taxon>
        <taxon>Dikarya</taxon>
        <taxon>Ascomycota</taxon>
        <taxon>Pezizomycotina</taxon>
        <taxon>Eurotiomycetes</taxon>
        <taxon>Chaetothyriomycetidae</taxon>
        <taxon>Chaetothyriales</taxon>
        <taxon>Herpotrichiellaceae</taxon>
        <taxon>Exophiala</taxon>
    </lineage>
</organism>
<feature type="compositionally biased region" description="Low complexity" evidence="5">
    <location>
        <begin position="464"/>
        <end position="484"/>
    </location>
</feature>
<dbReference type="AlphaFoldDB" id="H6C6M9"/>
<dbReference type="STRING" id="858893.H6C6M9"/>
<dbReference type="RefSeq" id="XP_009159835.1">
    <property type="nucleotide sequence ID" value="XM_009161587.1"/>
</dbReference>
<evidence type="ECO:0000256" key="1">
    <source>
        <dbReference type="ARBA" id="ARBA00004141"/>
    </source>
</evidence>
<dbReference type="InterPro" id="IPR017981">
    <property type="entry name" value="GPCR_2-like_7TM"/>
</dbReference>
<evidence type="ECO:0000259" key="7">
    <source>
        <dbReference type="PROSITE" id="PS50261"/>
    </source>
</evidence>
<dbReference type="GO" id="GO:0004930">
    <property type="term" value="F:G protein-coupled receptor activity"/>
    <property type="evidence" value="ECO:0007669"/>
    <property type="project" value="InterPro"/>
</dbReference>
<keyword evidence="2 6" id="KW-0812">Transmembrane</keyword>
<evidence type="ECO:0000256" key="3">
    <source>
        <dbReference type="ARBA" id="ARBA00022989"/>
    </source>
</evidence>
<dbReference type="eggNOG" id="ENOG502RY0W">
    <property type="taxonomic scope" value="Eukaryota"/>
</dbReference>
<keyword evidence="4 6" id="KW-0472">Membrane</keyword>
<evidence type="ECO:0000256" key="2">
    <source>
        <dbReference type="ARBA" id="ARBA00022692"/>
    </source>
</evidence>
<dbReference type="Pfam" id="PF00002">
    <property type="entry name" value="7tm_2"/>
    <property type="match status" value="1"/>
</dbReference>
<gene>
    <name evidence="8" type="ORF">HMPREF1120_07365</name>
</gene>
<dbReference type="PANTHER" id="PTHR42058">
    <property type="entry name" value="G_PROTEIN_RECEP_F2_4 DOMAIN-CONTAINING PROTEIN"/>
    <property type="match status" value="1"/>
</dbReference>
<feature type="transmembrane region" description="Helical" evidence="6">
    <location>
        <begin position="96"/>
        <end position="114"/>
    </location>
</feature>
<keyword evidence="3 6" id="KW-1133">Transmembrane helix</keyword>
<dbReference type="EMBL" id="JH226135">
    <property type="protein sequence ID" value="EHY59375.1"/>
    <property type="molecule type" value="Genomic_DNA"/>
</dbReference>
<proteinExistence type="predicted"/>
<dbReference type="Gene3D" id="1.20.1070.10">
    <property type="entry name" value="Rhodopsin 7-helix transmembrane proteins"/>
    <property type="match status" value="1"/>
</dbReference>
<dbReference type="GO" id="GO:0007166">
    <property type="term" value="P:cell surface receptor signaling pathway"/>
    <property type="evidence" value="ECO:0007669"/>
    <property type="project" value="InterPro"/>
</dbReference>
<reference evidence="8" key="1">
    <citation type="submission" date="2011-07" db="EMBL/GenBank/DDBJ databases">
        <title>The Genome Sequence of Exophiala (Wangiella) dermatitidis NIH/UT8656.</title>
        <authorList>
            <consortium name="The Broad Institute Genome Sequencing Platform"/>
            <person name="Cuomo C."/>
            <person name="Wang Z."/>
            <person name="Hunicke-Smith S."/>
            <person name="Szanislo P.J."/>
            <person name="Earl A."/>
            <person name="Young S.K."/>
            <person name="Zeng Q."/>
            <person name="Gargeya S."/>
            <person name="Fitzgerald M."/>
            <person name="Haas B."/>
            <person name="Abouelleil A."/>
            <person name="Alvarado L."/>
            <person name="Arachchi H.M."/>
            <person name="Berlin A."/>
            <person name="Brown A."/>
            <person name="Chapman S.B."/>
            <person name="Chen Z."/>
            <person name="Dunbar C."/>
            <person name="Freedman E."/>
            <person name="Gearin G."/>
            <person name="Gellesch M."/>
            <person name="Goldberg J."/>
            <person name="Griggs A."/>
            <person name="Gujja S."/>
            <person name="Heiman D."/>
            <person name="Howarth C."/>
            <person name="Larson L."/>
            <person name="Lui A."/>
            <person name="MacDonald P.J.P."/>
            <person name="Montmayeur A."/>
            <person name="Murphy C."/>
            <person name="Neiman D."/>
            <person name="Pearson M."/>
            <person name="Priest M."/>
            <person name="Roberts A."/>
            <person name="Saif S."/>
            <person name="Shea T."/>
            <person name="Shenoy N."/>
            <person name="Sisk P."/>
            <person name="Stolte C."/>
            <person name="Sykes S."/>
            <person name="Wortman J."/>
            <person name="Nusbaum C."/>
            <person name="Birren B."/>
        </authorList>
    </citation>
    <scope>NUCLEOTIDE SEQUENCE</scope>
    <source>
        <strain evidence="8">NIH/UT8656</strain>
    </source>
</reference>
<comment type="subcellular location">
    <subcellularLocation>
        <location evidence="1">Membrane</location>
        <topology evidence="1">Multi-pass membrane protein</topology>
    </subcellularLocation>
</comment>
<feature type="transmembrane region" description="Helical" evidence="6">
    <location>
        <begin position="134"/>
        <end position="157"/>
    </location>
</feature>
<feature type="region of interest" description="Disordered" evidence="5">
    <location>
        <begin position="464"/>
        <end position="503"/>
    </location>
</feature>
<dbReference type="GO" id="GO:0016020">
    <property type="term" value="C:membrane"/>
    <property type="evidence" value="ECO:0007669"/>
    <property type="project" value="UniProtKB-SubCell"/>
</dbReference>
<evidence type="ECO:0000256" key="4">
    <source>
        <dbReference type="ARBA" id="ARBA00023136"/>
    </source>
</evidence>
<protein>
    <recommendedName>
        <fullName evidence="7">G-protein coupled receptors family 2 profile 2 domain-containing protein</fullName>
    </recommendedName>
</protein>
<keyword evidence="9" id="KW-1185">Reference proteome</keyword>
<evidence type="ECO:0000313" key="8">
    <source>
        <dbReference type="EMBL" id="EHY59375.1"/>
    </source>
</evidence>
<feature type="transmembrane region" description="Helical" evidence="6">
    <location>
        <begin position="221"/>
        <end position="244"/>
    </location>
</feature>
<dbReference type="VEuPathDB" id="FungiDB:HMPREF1120_07365"/>
<accession>H6C6M9</accession>
<name>H6C6M9_EXODN</name>
<dbReference type="InParanoid" id="H6C6M9"/>
<evidence type="ECO:0000256" key="6">
    <source>
        <dbReference type="SAM" id="Phobius"/>
    </source>
</evidence>
<dbReference type="Proteomes" id="UP000007304">
    <property type="component" value="Unassembled WGS sequence"/>
</dbReference>
<dbReference type="InterPro" id="IPR053247">
    <property type="entry name" value="GPCR_GPR1/git3-like"/>
</dbReference>
<dbReference type="OMA" id="LGPKFMW"/>
<dbReference type="OrthoDB" id="26203at2759"/>
<feature type="transmembrane region" description="Helical" evidence="6">
    <location>
        <begin position="65"/>
        <end position="89"/>
    </location>
</feature>
<dbReference type="PROSITE" id="PS50261">
    <property type="entry name" value="G_PROTEIN_RECEP_F2_4"/>
    <property type="match status" value="1"/>
</dbReference>
<evidence type="ECO:0000256" key="5">
    <source>
        <dbReference type="SAM" id="MobiDB-lite"/>
    </source>
</evidence>
<feature type="transmembrane region" description="Helical" evidence="6">
    <location>
        <begin position="292"/>
        <end position="315"/>
    </location>
</feature>
<dbReference type="PANTHER" id="PTHR42058:SF1">
    <property type="entry name" value="G-PROTEIN COUPLED RECEPTORS FAMILY 2 PROFILE 2 DOMAIN-CONTAINING PROTEIN"/>
    <property type="match status" value="1"/>
</dbReference>
<dbReference type="InterPro" id="IPR000832">
    <property type="entry name" value="GPCR_2_secretin-like"/>
</dbReference>